<feature type="domain" description="Protein arginine N-methyltransferase" evidence="4">
    <location>
        <begin position="2"/>
        <end position="96"/>
    </location>
</feature>
<evidence type="ECO:0000256" key="1">
    <source>
        <dbReference type="ARBA" id="ARBA00022603"/>
    </source>
</evidence>
<keyword evidence="1" id="KW-0489">Methyltransferase</keyword>
<dbReference type="Gene3D" id="2.70.160.11">
    <property type="entry name" value="Hnrnp arginine n-methyltransferase1"/>
    <property type="match status" value="1"/>
</dbReference>
<dbReference type="GO" id="GO:0035242">
    <property type="term" value="F:protein-arginine omega-N asymmetric methyltransferase activity"/>
    <property type="evidence" value="ECO:0007669"/>
    <property type="project" value="TreeGrafter"/>
</dbReference>
<protein>
    <recommendedName>
        <fullName evidence="4">Protein arginine N-methyltransferase domain-containing protein</fullName>
    </recommendedName>
</protein>
<dbReference type="PANTHER" id="PTHR11006:SF124">
    <property type="entry name" value="ARGININE METHYLTRANSFERASE 1-RELATED"/>
    <property type="match status" value="1"/>
</dbReference>
<dbReference type="SUPFAM" id="SSF53335">
    <property type="entry name" value="S-adenosyl-L-methionine-dependent methyltransferases"/>
    <property type="match status" value="1"/>
</dbReference>
<dbReference type="InterPro" id="IPR025799">
    <property type="entry name" value="Arg_MeTrfase"/>
</dbReference>
<accession>A0A8S2Z0Q3</accession>
<keyword evidence="2" id="KW-0808">Transferase</keyword>
<keyword evidence="3" id="KW-0949">S-adenosyl-L-methionine</keyword>
<dbReference type="Proteomes" id="UP000682733">
    <property type="component" value="Unassembled WGS sequence"/>
</dbReference>
<dbReference type="EMBL" id="CAJOBA010121473">
    <property type="protein sequence ID" value="CAF4581383.1"/>
    <property type="molecule type" value="Genomic_DNA"/>
</dbReference>
<dbReference type="InterPro" id="IPR029063">
    <property type="entry name" value="SAM-dependent_MTases_sf"/>
</dbReference>
<dbReference type="InterPro" id="IPR055135">
    <property type="entry name" value="PRMT_dom"/>
</dbReference>
<evidence type="ECO:0000313" key="5">
    <source>
        <dbReference type="EMBL" id="CAF4581383.1"/>
    </source>
</evidence>
<dbReference type="Pfam" id="PF22528">
    <property type="entry name" value="PRMT_C"/>
    <property type="match status" value="1"/>
</dbReference>
<evidence type="ECO:0000259" key="4">
    <source>
        <dbReference type="Pfam" id="PF22528"/>
    </source>
</evidence>
<evidence type="ECO:0000256" key="2">
    <source>
        <dbReference type="ARBA" id="ARBA00022679"/>
    </source>
</evidence>
<dbReference type="GO" id="GO:0032259">
    <property type="term" value="P:methylation"/>
    <property type="evidence" value="ECO:0007669"/>
    <property type="project" value="UniProtKB-KW"/>
</dbReference>
<dbReference type="AlphaFoldDB" id="A0A8S2Z0Q3"/>
<evidence type="ECO:0000256" key="3">
    <source>
        <dbReference type="ARBA" id="ARBA00022691"/>
    </source>
</evidence>
<gene>
    <name evidence="5" type="ORF">TMI583_LOCUS50399</name>
</gene>
<evidence type="ECO:0000313" key="6">
    <source>
        <dbReference type="Proteomes" id="UP000682733"/>
    </source>
</evidence>
<proteinExistence type="predicted"/>
<dbReference type="GO" id="GO:0042054">
    <property type="term" value="F:histone methyltransferase activity"/>
    <property type="evidence" value="ECO:0007669"/>
    <property type="project" value="TreeGrafter"/>
</dbReference>
<dbReference type="PANTHER" id="PTHR11006">
    <property type="entry name" value="PROTEIN ARGININE N-METHYLTRANSFERASE"/>
    <property type="match status" value="1"/>
</dbReference>
<organism evidence="5 6">
    <name type="scientific">Didymodactylos carnosus</name>
    <dbReference type="NCBI Taxonomy" id="1234261"/>
    <lineage>
        <taxon>Eukaryota</taxon>
        <taxon>Metazoa</taxon>
        <taxon>Spiralia</taxon>
        <taxon>Gnathifera</taxon>
        <taxon>Rotifera</taxon>
        <taxon>Eurotatoria</taxon>
        <taxon>Bdelloidea</taxon>
        <taxon>Philodinida</taxon>
        <taxon>Philodinidae</taxon>
        <taxon>Didymodactylos</taxon>
    </lineage>
</organism>
<feature type="non-terminal residue" evidence="5">
    <location>
        <position position="1"/>
    </location>
</feature>
<sequence length="96" mass="11084">YNVYGFDMSAIREVAIKEPLVDCVDNRQVVTSHCLLKEFNLHTVTVQDLSFETRFQLEARRSDSIHALVAYFSVEFSKCHKYTGFSTGPDSSYTHW</sequence>
<name>A0A8S2Z0Q3_9BILA</name>
<dbReference type="GO" id="GO:0005634">
    <property type="term" value="C:nucleus"/>
    <property type="evidence" value="ECO:0007669"/>
    <property type="project" value="TreeGrafter"/>
</dbReference>
<reference evidence="5" key="1">
    <citation type="submission" date="2021-02" db="EMBL/GenBank/DDBJ databases">
        <authorList>
            <person name="Nowell W R."/>
        </authorList>
    </citation>
    <scope>NUCLEOTIDE SEQUENCE</scope>
</reference>
<feature type="non-terminal residue" evidence="5">
    <location>
        <position position="96"/>
    </location>
</feature>
<comment type="caution">
    <text evidence="5">The sequence shown here is derived from an EMBL/GenBank/DDBJ whole genome shotgun (WGS) entry which is preliminary data.</text>
</comment>
<dbReference type="GO" id="GO:0035241">
    <property type="term" value="F:protein-arginine omega-N monomethyltransferase activity"/>
    <property type="evidence" value="ECO:0007669"/>
    <property type="project" value="TreeGrafter"/>
</dbReference>